<protein>
    <recommendedName>
        <fullName evidence="3">DUF3145 domain-containing protein</fullName>
    </recommendedName>
</protein>
<keyword evidence="2" id="KW-1185">Reference proteome</keyword>
<organism evidence="1 2">
    <name type="scientific">Janibacter indicus</name>
    <dbReference type="NCBI Taxonomy" id="857417"/>
    <lineage>
        <taxon>Bacteria</taxon>
        <taxon>Bacillati</taxon>
        <taxon>Actinomycetota</taxon>
        <taxon>Actinomycetes</taxon>
        <taxon>Micrococcales</taxon>
        <taxon>Intrasporangiaceae</taxon>
        <taxon>Janibacter</taxon>
    </lineage>
</organism>
<dbReference type="KEGG" id="jte:ASJ30_09375"/>
<evidence type="ECO:0000313" key="2">
    <source>
        <dbReference type="Proteomes" id="UP000182938"/>
    </source>
</evidence>
<dbReference type="RefSeq" id="WP_072624870.1">
    <property type="nucleotide sequence ID" value="NZ_CP013290.1"/>
</dbReference>
<proteinExistence type="predicted"/>
<dbReference type="InterPro" id="IPR021491">
    <property type="entry name" value="DUF3145"/>
</dbReference>
<evidence type="ECO:0000313" key="1">
    <source>
        <dbReference type="EMBL" id="APH01710.1"/>
    </source>
</evidence>
<gene>
    <name evidence="1" type="ORF">ASJ30_09375</name>
</gene>
<evidence type="ECO:0008006" key="3">
    <source>
        <dbReference type="Google" id="ProtNLM"/>
    </source>
</evidence>
<reference evidence="1 2" key="1">
    <citation type="submission" date="2015-11" db="EMBL/GenBank/DDBJ databases">
        <authorList>
            <person name="Zhang Y."/>
            <person name="Guo Z."/>
        </authorList>
    </citation>
    <scope>NUCLEOTIDE SEQUENCE [LARGE SCALE GENOMIC DNA]</scope>
    <source>
        <strain evidence="1 2">YFY001</strain>
    </source>
</reference>
<dbReference type="EMBL" id="CP013290">
    <property type="protein sequence ID" value="APH01710.1"/>
    <property type="molecule type" value="Genomic_DNA"/>
</dbReference>
<accession>A0A1L3MH97</accession>
<dbReference type="AlphaFoldDB" id="A0A1L3MH97"/>
<sequence>MSAGKRVTTRGVVFIHSTPTALCPHITWALESVLGQSVTLDWTEQQLGRSLKRAEFSWTGEPGTGAKLASALRGWDNVRYEVTEEPTPGLDGSRWSHTPTLGIHHATISASGDVVLHENRLREVMTLAQGAGEAVEDMLGELLGDAWDAELEPFRHAGDGAPVRWLHKVG</sequence>
<name>A0A1L3MH97_9MICO</name>
<dbReference type="Proteomes" id="UP000182938">
    <property type="component" value="Chromosome"/>
</dbReference>
<dbReference type="Pfam" id="PF11343">
    <property type="entry name" value="DUF3145"/>
    <property type="match status" value="1"/>
</dbReference>